<protein>
    <submittedName>
        <fullName evidence="3">Uncharacterized protein</fullName>
    </submittedName>
</protein>
<dbReference type="Pfam" id="PF13374">
    <property type="entry name" value="TPR_10"/>
    <property type="match status" value="1"/>
</dbReference>
<dbReference type="InterPro" id="IPR019734">
    <property type="entry name" value="TPR_rpt"/>
</dbReference>
<dbReference type="InterPro" id="IPR011990">
    <property type="entry name" value="TPR-like_helical_dom_sf"/>
</dbReference>
<dbReference type="AlphaFoldDB" id="A0A382DCT4"/>
<feature type="non-terminal residue" evidence="3">
    <location>
        <position position="1"/>
    </location>
</feature>
<dbReference type="Pfam" id="PF13424">
    <property type="entry name" value="TPR_12"/>
    <property type="match status" value="1"/>
</dbReference>
<dbReference type="SMART" id="SM00028">
    <property type="entry name" value="TPR"/>
    <property type="match status" value="4"/>
</dbReference>
<dbReference type="PROSITE" id="PS50005">
    <property type="entry name" value="TPR"/>
    <property type="match status" value="4"/>
</dbReference>
<proteinExistence type="predicted"/>
<evidence type="ECO:0000313" key="3">
    <source>
        <dbReference type="EMBL" id="SVB35433.1"/>
    </source>
</evidence>
<organism evidence="3">
    <name type="scientific">marine metagenome</name>
    <dbReference type="NCBI Taxonomy" id="408172"/>
    <lineage>
        <taxon>unclassified sequences</taxon>
        <taxon>metagenomes</taxon>
        <taxon>ecological metagenomes</taxon>
    </lineage>
</organism>
<dbReference type="PROSITE" id="PS50293">
    <property type="entry name" value="TPR_REGION"/>
    <property type="match status" value="2"/>
</dbReference>
<dbReference type="PANTHER" id="PTHR44998">
    <property type="match status" value="1"/>
</dbReference>
<keyword evidence="1" id="KW-0677">Repeat</keyword>
<gene>
    <name evidence="3" type="ORF">METZ01_LOCUS188287</name>
</gene>
<dbReference type="InterPro" id="IPR013105">
    <property type="entry name" value="TPR_2"/>
</dbReference>
<sequence>EGNALISAGKPDAALAKYNEALKFAENGEDPEVFFNRGIAYKVKGEIEKAAAEYERALEVTPKYAEALNNLGNIRKDQKQYDEAIRCLELSIEVFPDNPNTYNNLGTVFAMKGNFNKAALYFTKAVRLQPSYIDARQNLGLAYQQQGRLDVAEKEFGEALQMTMGMKLREEKRLEAARVMVDQAKKPGSPLTFEQRNNAGGELDAAEQASRMANAKYQRSLKLFQSVRARR</sequence>
<evidence type="ECO:0000256" key="2">
    <source>
        <dbReference type="ARBA" id="ARBA00022803"/>
    </source>
</evidence>
<dbReference type="Gene3D" id="1.25.40.10">
    <property type="entry name" value="Tetratricopeptide repeat domain"/>
    <property type="match status" value="2"/>
</dbReference>
<reference evidence="3" key="1">
    <citation type="submission" date="2018-05" db="EMBL/GenBank/DDBJ databases">
        <authorList>
            <person name="Lanie J.A."/>
            <person name="Ng W.-L."/>
            <person name="Kazmierczak K.M."/>
            <person name="Andrzejewski T.M."/>
            <person name="Davidsen T.M."/>
            <person name="Wayne K.J."/>
            <person name="Tettelin H."/>
            <person name="Glass J.I."/>
            <person name="Rusch D."/>
            <person name="Podicherti R."/>
            <person name="Tsui H.-C.T."/>
            <person name="Winkler M.E."/>
        </authorList>
    </citation>
    <scope>NUCLEOTIDE SEQUENCE</scope>
</reference>
<name>A0A382DCT4_9ZZZZ</name>
<accession>A0A382DCT4</accession>
<dbReference type="SUPFAM" id="SSF48452">
    <property type="entry name" value="TPR-like"/>
    <property type="match status" value="1"/>
</dbReference>
<evidence type="ECO:0000256" key="1">
    <source>
        <dbReference type="ARBA" id="ARBA00022737"/>
    </source>
</evidence>
<dbReference type="EMBL" id="UINC01038429">
    <property type="protein sequence ID" value="SVB35433.1"/>
    <property type="molecule type" value="Genomic_DNA"/>
</dbReference>
<dbReference type="PANTHER" id="PTHR44998:SF1">
    <property type="entry name" value="UDP-N-ACETYLGLUCOSAMINE--PEPTIDE N-ACETYLGLUCOSAMINYLTRANSFERASE 110 KDA SUBUNIT"/>
    <property type="match status" value="1"/>
</dbReference>
<dbReference type="Pfam" id="PF07719">
    <property type="entry name" value="TPR_2"/>
    <property type="match status" value="1"/>
</dbReference>
<keyword evidence="2" id="KW-0802">TPR repeat</keyword>